<dbReference type="RefSeq" id="WP_186975432.1">
    <property type="nucleotide sequence ID" value="NZ_JACOOH010000002.1"/>
</dbReference>
<gene>
    <name evidence="4" type="ORF">H8S64_06630</name>
</gene>
<dbReference type="InterPro" id="IPR032508">
    <property type="entry name" value="FecR_C"/>
</dbReference>
<dbReference type="InterPro" id="IPR006860">
    <property type="entry name" value="FecR"/>
</dbReference>
<dbReference type="Gene3D" id="2.60.120.1440">
    <property type="match status" value="1"/>
</dbReference>
<dbReference type="Gene3D" id="3.55.50.30">
    <property type="match status" value="1"/>
</dbReference>
<dbReference type="Proteomes" id="UP000646484">
    <property type="component" value="Unassembled WGS sequence"/>
</dbReference>
<dbReference type="PANTHER" id="PTHR30273:SF2">
    <property type="entry name" value="PROTEIN FECR"/>
    <property type="match status" value="1"/>
</dbReference>
<name>A0ABR7CYL4_9BACT</name>
<feature type="transmembrane region" description="Helical" evidence="1">
    <location>
        <begin position="90"/>
        <end position="112"/>
    </location>
</feature>
<comment type="caution">
    <text evidence="4">The sequence shown here is derived from an EMBL/GenBank/DDBJ whole genome shotgun (WGS) entry which is preliminary data.</text>
</comment>
<reference evidence="4 5" key="1">
    <citation type="submission" date="2020-08" db="EMBL/GenBank/DDBJ databases">
        <title>Genome public.</title>
        <authorList>
            <person name="Liu C."/>
            <person name="Sun Q."/>
        </authorList>
    </citation>
    <scope>NUCLEOTIDE SEQUENCE [LARGE SCALE GENOMIC DNA]</scope>
    <source>
        <strain evidence="4 5">NSJ-56</strain>
    </source>
</reference>
<evidence type="ECO:0000259" key="2">
    <source>
        <dbReference type="Pfam" id="PF04773"/>
    </source>
</evidence>
<feature type="domain" description="FecR protein" evidence="2">
    <location>
        <begin position="189"/>
        <end position="281"/>
    </location>
</feature>
<dbReference type="Pfam" id="PF16344">
    <property type="entry name" value="FecR_C"/>
    <property type="match status" value="1"/>
</dbReference>
<evidence type="ECO:0000259" key="3">
    <source>
        <dbReference type="Pfam" id="PF16344"/>
    </source>
</evidence>
<protein>
    <submittedName>
        <fullName evidence="4">FecR domain-containing protein</fullName>
    </submittedName>
</protein>
<keyword evidence="5" id="KW-1185">Reference proteome</keyword>
<evidence type="ECO:0000256" key="1">
    <source>
        <dbReference type="SAM" id="Phobius"/>
    </source>
</evidence>
<keyword evidence="1" id="KW-0812">Transmembrane</keyword>
<evidence type="ECO:0000313" key="5">
    <source>
        <dbReference type="Proteomes" id="UP000646484"/>
    </source>
</evidence>
<keyword evidence="1" id="KW-0472">Membrane</keyword>
<keyword evidence="1" id="KW-1133">Transmembrane helix</keyword>
<proteinExistence type="predicted"/>
<accession>A0ABR7CYL4</accession>
<sequence>MLKREEHIARLIFLHIQGLADEIQEKELTEWRAESSRHEALFQRMLSGEHIEKSLSRFVKMEEENARDWQILQEEMKKRRGMEPVKRVKWFYRVACAIILLLSVGGLALYYAGDKSGSGNEIALANNDFTQPGSRAILILPDGSKVDLENENSRHELVKTNESLSVSDESLTYGNVSERDTAEIYHTLVIPRGGEYVLTLSDSTVVYLNADSRLTYPVNFKGDKRKVLLAGEAYFQVKRDEKKPFVVEAQQMEILVLGTTFGVRAYEDEKEIQTTLESGKVLVSAGGYKVNLVPNEQARFDKSKSVLSVEDVDIDLYLAWKDGRLMYDNCPLEKILNDLGRWYAFDVFYSREEARSYQFSVNMKKHEVFTRVLELIEKTGDIKFEIKGKTVIVK</sequence>
<dbReference type="PANTHER" id="PTHR30273">
    <property type="entry name" value="PERIPLASMIC SIGNAL SENSOR AND SIGMA FACTOR ACTIVATOR FECR-RELATED"/>
    <property type="match status" value="1"/>
</dbReference>
<evidence type="ECO:0000313" key="4">
    <source>
        <dbReference type="EMBL" id="MBC5620769.1"/>
    </source>
</evidence>
<dbReference type="EMBL" id="JACOOH010000002">
    <property type="protein sequence ID" value="MBC5620769.1"/>
    <property type="molecule type" value="Genomic_DNA"/>
</dbReference>
<feature type="domain" description="Protein FecR C-terminal" evidence="3">
    <location>
        <begin position="324"/>
        <end position="393"/>
    </location>
</feature>
<dbReference type="Pfam" id="PF04773">
    <property type="entry name" value="FecR"/>
    <property type="match status" value="1"/>
</dbReference>
<organism evidence="4 5">
    <name type="scientific">Butyricimonas hominis</name>
    <dbReference type="NCBI Taxonomy" id="2763032"/>
    <lineage>
        <taxon>Bacteria</taxon>
        <taxon>Pseudomonadati</taxon>
        <taxon>Bacteroidota</taxon>
        <taxon>Bacteroidia</taxon>
        <taxon>Bacteroidales</taxon>
        <taxon>Odoribacteraceae</taxon>
        <taxon>Butyricimonas</taxon>
    </lineage>
</organism>
<dbReference type="InterPro" id="IPR012373">
    <property type="entry name" value="Ferrdict_sens_TM"/>
</dbReference>